<evidence type="ECO:0008006" key="4">
    <source>
        <dbReference type="Google" id="ProtNLM"/>
    </source>
</evidence>
<evidence type="ECO:0000256" key="1">
    <source>
        <dbReference type="SAM" id="MobiDB-lite"/>
    </source>
</evidence>
<protein>
    <recommendedName>
        <fullName evidence="4">PcfK-like protein</fullName>
    </recommendedName>
</protein>
<evidence type="ECO:0000313" key="2">
    <source>
        <dbReference type="EMBL" id="GGI64721.1"/>
    </source>
</evidence>
<dbReference type="RefSeq" id="WP_188366557.1">
    <property type="nucleotide sequence ID" value="NZ_BMDT01000001.1"/>
</dbReference>
<name>A0A917JFJ0_9ENTE</name>
<dbReference type="Pfam" id="PF14058">
    <property type="entry name" value="PcfK"/>
    <property type="match status" value="1"/>
</dbReference>
<reference evidence="2" key="2">
    <citation type="submission" date="2020-09" db="EMBL/GenBank/DDBJ databases">
        <authorList>
            <person name="Sun Q."/>
            <person name="Sedlacek I."/>
        </authorList>
    </citation>
    <scope>NUCLEOTIDE SEQUENCE</scope>
    <source>
        <strain evidence="2">CCM 8433</strain>
    </source>
</reference>
<sequence length="141" mass="16493">MNQLKEKALEKMLAEMADKHSRMEDTIHNWLCTQEDDELLQGILKDDRSIKECKEYCISEAYKYDDGESTGVPDEVVFGWIRNYFVVEELPKMEKKIPAVVKAPEIKTKEKKPQKTKKQPNKPQFTPEEGEQLDLLDFLND</sequence>
<dbReference type="AlphaFoldDB" id="A0A917JFJ0"/>
<feature type="region of interest" description="Disordered" evidence="1">
    <location>
        <begin position="104"/>
        <end position="141"/>
    </location>
</feature>
<feature type="compositionally biased region" description="Basic and acidic residues" evidence="1">
    <location>
        <begin position="104"/>
        <end position="113"/>
    </location>
</feature>
<keyword evidence="3" id="KW-1185">Reference proteome</keyword>
<organism evidence="2 3">
    <name type="scientific">Enterococcus alcedinis</name>
    <dbReference type="NCBI Taxonomy" id="1274384"/>
    <lineage>
        <taxon>Bacteria</taxon>
        <taxon>Bacillati</taxon>
        <taxon>Bacillota</taxon>
        <taxon>Bacilli</taxon>
        <taxon>Lactobacillales</taxon>
        <taxon>Enterococcaceae</taxon>
        <taxon>Enterococcus</taxon>
    </lineage>
</organism>
<dbReference type="Proteomes" id="UP000622610">
    <property type="component" value="Unassembled WGS sequence"/>
</dbReference>
<gene>
    <name evidence="2" type="ORF">GCM10011482_03750</name>
</gene>
<reference evidence="2" key="1">
    <citation type="journal article" date="2014" name="Int. J. Syst. Evol. Microbiol.">
        <title>Complete genome sequence of Corynebacterium casei LMG S-19264T (=DSM 44701T), isolated from a smear-ripened cheese.</title>
        <authorList>
            <consortium name="US DOE Joint Genome Institute (JGI-PGF)"/>
            <person name="Walter F."/>
            <person name="Albersmeier A."/>
            <person name="Kalinowski J."/>
            <person name="Ruckert C."/>
        </authorList>
    </citation>
    <scope>NUCLEOTIDE SEQUENCE</scope>
    <source>
        <strain evidence="2">CCM 8433</strain>
    </source>
</reference>
<proteinExistence type="predicted"/>
<feature type="compositionally biased region" description="Acidic residues" evidence="1">
    <location>
        <begin position="128"/>
        <end position="141"/>
    </location>
</feature>
<dbReference type="InterPro" id="IPR025624">
    <property type="entry name" value="PcfK"/>
</dbReference>
<comment type="caution">
    <text evidence="2">The sequence shown here is derived from an EMBL/GenBank/DDBJ whole genome shotgun (WGS) entry which is preliminary data.</text>
</comment>
<accession>A0A917JFJ0</accession>
<evidence type="ECO:0000313" key="3">
    <source>
        <dbReference type="Proteomes" id="UP000622610"/>
    </source>
</evidence>
<dbReference type="EMBL" id="BMDT01000001">
    <property type="protein sequence ID" value="GGI64721.1"/>
    <property type="molecule type" value="Genomic_DNA"/>
</dbReference>